<proteinExistence type="predicted"/>
<organism evidence="2 3">
    <name type="scientific">Aminobacter niigataensis</name>
    <dbReference type="NCBI Taxonomy" id="83265"/>
    <lineage>
        <taxon>Bacteria</taxon>
        <taxon>Pseudomonadati</taxon>
        <taxon>Pseudomonadota</taxon>
        <taxon>Alphaproteobacteria</taxon>
        <taxon>Hyphomicrobiales</taxon>
        <taxon>Phyllobacteriaceae</taxon>
        <taxon>Aminobacter</taxon>
    </lineage>
</organism>
<feature type="transmembrane region" description="Helical" evidence="1">
    <location>
        <begin position="21"/>
        <end position="40"/>
    </location>
</feature>
<dbReference type="Proteomes" id="UP000539538">
    <property type="component" value="Unassembled WGS sequence"/>
</dbReference>
<gene>
    <name evidence="2" type="ORF">GGQ99_001241</name>
</gene>
<evidence type="ECO:0000313" key="3">
    <source>
        <dbReference type="Proteomes" id="UP000539538"/>
    </source>
</evidence>
<accession>A0ABR6KYB1</accession>
<evidence type="ECO:0000313" key="2">
    <source>
        <dbReference type="EMBL" id="MBB4649519.1"/>
    </source>
</evidence>
<protein>
    <submittedName>
        <fullName evidence="2">Uncharacterized protein</fullName>
    </submittedName>
</protein>
<dbReference type="EMBL" id="JACHOT010000001">
    <property type="protein sequence ID" value="MBB4649519.1"/>
    <property type="molecule type" value="Genomic_DNA"/>
</dbReference>
<keyword evidence="1" id="KW-0812">Transmembrane</keyword>
<reference evidence="2 3" key="1">
    <citation type="submission" date="2020-08" db="EMBL/GenBank/DDBJ databases">
        <title>Genomic Encyclopedia of Type Strains, Phase IV (KMG-IV): sequencing the most valuable type-strain genomes for metagenomic binning, comparative biology and taxonomic classification.</title>
        <authorList>
            <person name="Goeker M."/>
        </authorList>
    </citation>
    <scope>NUCLEOTIDE SEQUENCE [LARGE SCALE GENOMIC DNA]</scope>
    <source>
        <strain evidence="2 3">DSM 7050</strain>
    </source>
</reference>
<keyword evidence="1" id="KW-1133">Transmembrane helix</keyword>
<name>A0ABR6KYB1_9HYPH</name>
<evidence type="ECO:0000256" key="1">
    <source>
        <dbReference type="SAM" id="Phobius"/>
    </source>
</evidence>
<dbReference type="RefSeq" id="WP_183261371.1">
    <property type="nucleotide sequence ID" value="NZ_BAAAVZ010000003.1"/>
</dbReference>
<keyword evidence="3" id="KW-1185">Reference proteome</keyword>
<comment type="caution">
    <text evidence="2">The sequence shown here is derived from an EMBL/GenBank/DDBJ whole genome shotgun (WGS) entry which is preliminary data.</text>
</comment>
<keyword evidence="1" id="KW-0472">Membrane</keyword>
<sequence>MDDERKITSDRWAPLKCLANVTLLFAPIAIGLGVLVALSGNGDRNLDPVVTSTIKHRY</sequence>